<dbReference type="Pfam" id="PF22725">
    <property type="entry name" value="GFO_IDH_MocA_C3"/>
    <property type="match status" value="1"/>
</dbReference>
<dbReference type="Pfam" id="PF01408">
    <property type="entry name" value="GFO_IDH_MocA"/>
    <property type="match status" value="1"/>
</dbReference>
<reference evidence="4 5" key="1">
    <citation type="submission" date="2018-02" db="EMBL/GenBank/DDBJ databases">
        <authorList>
            <person name="Machado R.A."/>
        </authorList>
    </citation>
    <scope>NUCLEOTIDE SEQUENCE [LARGE SCALE GENOMIC DNA]</scope>
    <source>
        <strain evidence="4 5">DSM 19724</strain>
    </source>
</reference>
<dbReference type="InterPro" id="IPR036291">
    <property type="entry name" value="NAD(P)-bd_dom_sf"/>
</dbReference>
<proteinExistence type="predicted"/>
<comment type="caution">
    <text evidence="4">The sequence shown here is derived from an EMBL/GenBank/DDBJ whole genome shotgun (WGS) entry which is preliminary data.</text>
</comment>
<evidence type="ECO:0000313" key="4">
    <source>
        <dbReference type="EMBL" id="NHB94497.1"/>
    </source>
</evidence>
<dbReference type="Gene3D" id="3.30.360.10">
    <property type="entry name" value="Dihydrodipicolinate Reductase, domain 2"/>
    <property type="match status" value="1"/>
</dbReference>
<accession>A0A7X5QHL3</accession>
<dbReference type="PANTHER" id="PTHR43818:SF11">
    <property type="entry name" value="BCDNA.GH03377"/>
    <property type="match status" value="1"/>
</dbReference>
<dbReference type="InterPro" id="IPR050463">
    <property type="entry name" value="Gfo/Idh/MocA_oxidrdct_glycsds"/>
</dbReference>
<evidence type="ECO:0000313" key="5">
    <source>
        <dbReference type="Proteomes" id="UP000591844"/>
    </source>
</evidence>
<name>A0A7X5QHL3_9GAMM</name>
<dbReference type="InterPro" id="IPR000683">
    <property type="entry name" value="Gfo/Idh/MocA-like_OxRdtase_N"/>
</dbReference>
<feature type="domain" description="Gfo/Idh/MocA-like oxidoreductase N-terminal" evidence="2">
    <location>
        <begin position="3"/>
        <end position="96"/>
    </location>
</feature>
<dbReference type="SUPFAM" id="SSF51735">
    <property type="entry name" value="NAD(P)-binding Rossmann-fold domains"/>
    <property type="match status" value="1"/>
</dbReference>
<evidence type="ECO:0008006" key="6">
    <source>
        <dbReference type="Google" id="ProtNLM"/>
    </source>
</evidence>
<feature type="domain" description="GFO/IDH/MocA-like oxidoreductase" evidence="3">
    <location>
        <begin position="129"/>
        <end position="254"/>
    </location>
</feature>
<keyword evidence="1" id="KW-0560">Oxidoreductase</keyword>
<dbReference type="Gene3D" id="3.40.50.720">
    <property type="entry name" value="NAD(P)-binding Rossmann-like Domain"/>
    <property type="match status" value="1"/>
</dbReference>
<keyword evidence="5" id="KW-1185">Reference proteome</keyword>
<dbReference type="InterPro" id="IPR055170">
    <property type="entry name" value="GFO_IDH_MocA-like_dom"/>
</dbReference>
<dbReference type="EMBL" id="PUJW01000040">
    <property type="protein sequence ID" value="NHB94497.1"/>
    <property type="molecule type" value="Genomic_DNA"/>
</dbReference>
<sequence>MKGAIIGFGVIATGHLAGYRQCNGFSVTSIVDVSPERRRIAEENFGLTAYSTFEQLVKAEDLDFIDVCTPPDTHAIYSAKALDSGFHTLCEKPVFLPDLSGYKDQISKIISSDKLFYPCHVYKFSPVLAEVRKIVQAGGIGKIVRADFKTLRLGHALGVKGWDPDWRRKLSISKGGILRDHGPHSIYAAMHLTNSTPLSVSCISGQFRDGFLDTEDTAFVRMQCTNDVEVSFTLSWSADHRSTCYSISGTRGSIIVNDDELTYASDGKIIKKTINSEFNDPTHKSWFRDMFLDFKDLVMNPIRRAPLIIESLVTSATIDAAYDSSCQSGKWIDLDVPDYSAA</sequence>
<dbReference type="SUPFAM" id="SSF55347">
    <property type="entry name" value="Glyceraldehyde-3-phosphate dehydrogenase-like, C-terminal domain"/>
    <property type="match status" value="1"/>
</dbReference>
<dbReference type="RefSeq" id="WP_166310453.1">
    <property type="nucleotide sequence ID" value="NZ_CAWPIB010000040.1"/>
</dbReference>
<dbReference type="GO" id="GO:0000166">
    <property type="term" value="F:nucleotide binding"/>
    <property type="evidence" value="ECO:0007669"/>
    <property type="project" value="InterPro"/>
</dbReference>
<gene>
    <name evidence="4" type="ORF">C5469_21105</name>
</gene>
<evidence type="ECO:0000256" key="1">
    <source>
        <dbReference type="ARBA" id="ARBA00023002"/>
    </source>
</evidence>
<evidence type="ECO:0000259" key="2">
    <source>
        <dbReference type="Pfam" id="PF01408"/>
    </source>
</evidence>
<evidence type="ECO:0000259" key="3">
    <source>
        <dbReference type="Pfam" id="PF22725"/>
    </source>
</evidence>
<organism evidence="4 5">
    <name type="scientific">Photorhabdus cinerea</name>
    <dbReference type="NCBI Taxonomy" id="471575"/>
    <lineage>
        <taxon>Bacteria</taxon>
        <taxon>Pseudomonadati</taxon>
        <taxon>Pseudomonadota</taxon>
        <taxon>Gammaproteobacteria</taxon>
        <taxon>Enterobacterales</taxon>
        <taxon>Morganellaceae</taxon>
        <taxon>Photorhabdus</taxon>
    </lineage>
</organism>
<protein>
    <recommendedName>
        <fullName evidence="6">Oxidoreductase</fullName>
    </recommendedName>
</protein>
<dbReference type="Proteomes" id="UP000591844">
    <property type="component" value="Unassembled WGS sequence"/>
</dbReference>
<dbReference type="PANTHER" id="PTHR43818">
    <property type="entry name" value="BCDNA.GH03377"/>
    <property type="match status" value="1"/>
</dbReference>
<dbReference type="AlphaFoldDB" id="A0A7X5QHL3"/>
<dbReference type="GO" id="GO:0016491">
    <property type="term" value="F:oxidoreductase activity"/>
    <property type="evidence" value="ECO:0007669"/>
    <property type="project" value="UniProtKB-KW"/>
</dbReference>